<dbReference type="CDD" id="cd07017">
    <property type="entry name" value="S14_ClpP_2"/>
    <property type="match status" value="1"/>
</dbReference>
<dbReference type="Pfam" id="PF00574">
    <property type="entry name" value="CLP_protease"/>
    <property type="match status" value="1"/>
</dbReference>
<evidence type="ECO:0000313" key="12">
    <source>
        <dbReference type="WBParaSite" id="jg20786"/>
    </source>
</evidence>
<evidence type="ECO:0000256" key="5">
    <source>
        <dbReference type="ARBA" id="ARBA00059384"/>
    </source>
</evidence>
<keyword evidence="4 9" id="KW-0720">Serine protease</keyword>
<dbReference type="GO" id="GO:0051117">
    <property type="term" value="F:ATPase binding"/>
    <property type="evidence" value="ECO:0007669"/>
    <property type="project" value="TreeGrafter"/>
</dbReference>
<dbReference type="PANTHER" id="PTHR10381">
    <property type="entry name" value="ATP-DEPENDENT CLP PROTEASE PROTEOLYTIC SUBUNIT"/>
    <property type="match status" value="1"/>
</dbReference>
<dbReference type="GO" id="GO:0004252">
    <property type="term" value="F:serine-type endopeptidase activity"/>
    <property type="evidence" value="ECO:0007669"/>
    <property type="project" value="UniProtKB-EC"/>
</dbReference>
<evidence type="ECO:0000256" key="2">
    <source>
        <dbReference type="ARBA" id="ARBA00022670"/>
    </source>
</evidence>
<dbReference type="WBParaSite" id="jg20786">
    <property type="protein sequence ID" value="jg20786"/>
    <property type="gene ID" value="jg20786"/>
</dbReference>
<dbReference type="PANTHER" id="PTHR10381:SF11">
    <property type="entry name" value="ATP-DEPENDENT CLP PROTEASE PROTEOLYTIC SUBUNIT, MITOCHONDRIAL"/>
    <property type="match status" value="1"/>
</dbReference>
<evidence type="ECO:0000256" key="4">
    <source>
        <dbReference type="ARBA" id="ARBA00022825"/>
    </source>
</evidence>
<dbReference type="PROSITE" id="PS00381">
    <property type="entry name" value="CLP_PROTEASE_SER"/>
    <property type="match status" value="1"/>
</dbReference>
<evidence type="ECO:0000256" key="3">
    <source>
        <dbReference type="ARBA" id="ARBA00022801"/>
    </source>
</evidence>
<protein>
    <recommendedName>
        <fullName evidence="10">ATP-dependent Clp protease proteolytic subunit</fullName>
        <ecNumber evidence="9">3.4.21.92</ecNumber>
    </recommendedName>
</protein>
<evidence type="ECO:0000256" key="1">
    <source>
        <dbReference type="ARBA" id="ARBA00007039"/>
    </source>
</evidence>
<comment type="similarity">
    <text evidence="1 10">Belongs to the peptidase S14 family.</text>
</comment>
<accession>A0A915DJS3</accession>
<feature type="active site" evidence="7">
    <location>
        <position position="571"/>
    </location>
</feature>
<keyword evidence="2 9" id="KW-0645">Protease</keyword>
<dbReference type="PROSITE" id="PS00382">
    <property type="entry name" value="CLP_PROTEASE_HIS"/>
    <property type="match status" value="1"/>
</dbReference>
<dbReference type="InterPro" id="IPR033135">
    <property type="entry name" value="ClpP_His_AS"/>
</dbReference>
<dbReference type="InterPro" id="IPR029045">
    <property type="entry name" value="ClpP/crotonase-like_dom_sf"/>
</dbReference>
<dbReference type="InterPro" id="IPR018215">
    <property type="entry name" value="ClpP_Ser_AS"/>
</dbReference>
<dbReference type="InterPro" id="IPR001907">
    <property type="entry name" value="ClpP"/>
</dbReference>
<dbReference type="EC" id="3.4.21.92" evidence="9"/>
<dbReference type="NCBIfam" id="NF001368">
    <property type="entry name" value="PRK00277.1"/>
    <property type="match status" value="1"/>
</dbReference>
<name>A0A915DJS3_9BILA</name>
<evidence type="ECO:0000256" key="6">
    <source>
        <dbReference type="ARBA" id="ARBA00065540"/>
    </source>
</evidence>
<evidence type="ECO:0000256" key="10">
    <source>
        <dbReference type="RuleBase" id="RU003567"/>
    </source>
</evidence>
<evidence type="ECO:0000256" key="7">
    <source>
        <dbReference type="PROSITE-ProRule" id="PRU10085"/>
    </source>
</evidence>
<keyword evidence="11" id="KW-1185">Reference proteome</keyword>
<dbReference type="HAMAP" id="MF_00444">
    <property type="entry name" value="ClpP"/>
    <property type="match status" value="1"/>
</dbReference>
<evidence type="ECO:0000256" key="8">
    <source>
        <dbReference type="PROSITE-ProRule" id="PRU10086"/>
    </source>
</evidence>
<dbReference type="AlphaFoldDB" id="A0A915DJS3"/>
<proteinExistence type="inferred from homology"/>
<dbReference type="GO" id="GO:0006515">
    <property type="term" value="P:protein quality control for misfolded or incompletely synthesized proteins"/>
    <property type="evidence" value="ECO:0007669"/>
    <property type="project" value="TreeGrafter"/>
</dbReference>
<comment type="subunit">
    <text evidence="6">Tetradecamer that assembles into a two heptameric rings with a central cavity.</text>
</comment>
<dbReference type="FunFam" id="3.90.226.10:FF:000001">
    <property type="entry name" value="ATP-dependent Clp protease proteolytic subunit"/>
    <property type="match status" value="1"/>
</dbReference>
<sequence>MELFYLSCFNLSYDQALKQFGKHNTRIFKDILRARNLRKKAVLQPNCDLFAAGLEIHDPLDPNFFKQLQDEHDYYWQKPSHIHKPKDEDHPLYKPQKCFLFDGTIELADGVDEACAMTKSIPAQAIPDSVYASLPNDFLPDDFEKQVADCIMHGERYEGTMEKLPRRHDPILFWVVQPSLYGSPVDTRNRAILSDLYRKVLLLSALKGKSLFDLRCDRNAPISAYLPASSSGIREPLVFRLQPHMIVHGQKPASPIADAAEVEATKNLKVPHVYPISPLVDLKEEHIYNDSTLLPRQFCSDLHINSVFSTRVQDQKYPWTQLQNAANAVLNAFCAALAEATKKDMGIPGLSTVGVLDKPVTVKSVQLVNGKLDMAIVQLNTLDFNNTKNDIKNMIWLEKAAHLYTPKPFFENMTDVVDLNYDTVKKFLGTPITGVVETLQGISVIMLGRICSSAIVRSKSALQGRTIMTSNPRNIGIPFVIDNDGRVERTYDVFSRLLKERIICVMSPIDDSSAAAIIAQLLFLQSDSAKAPIHMYINCPGGVVSSGLGIYDTMQYISAPVSTWCIGQASSMGSLLLCAGEKGSRTALPNSRIMVHQPSGGAKGTASDILISAEEIRRLRSRLNEIYSHHTGQPVDTIAAMLDRDRYLSALEAKELGLVDKVETHGASMPSA</sequence>
<dbReference type="Gene3D" id="3.90.226.10">
    <property type="entry name" value="2-enoyl-CoA Hydratase, Chain A, domain 1"/>
    <property type="match status" value="1"/>
</dbReference>
<dbReference type="GO" id="GO:0004176">
    <property type="term" value="F:ATP-dependent peptidase activity"/>
    <property type="evidence" value="ECO:0007669"/>
    <property type="project" value="InterPro"/>
</dbReference>
<evidence type="ECO:0000256" key="9">
    <source>
        <dbReference type="RuleBase" id="RU000549"/>
    </source>
</evidence>
<feature type="active site" evidence="8">
    <location>
        <position position="596"/>
    </location>
</feature>
<dbReference type="PRINTS" id="PR00127">
    <property type="entry name" value="CLPPROTEASEP"/>
</dbReference>
<dbReference type="Proteomes" id="UP000887574">
    <property type="component" value="Unplaced"/>
</dbReference>
<dbReference type="GO" id="GO:0009368">
    <property type="term" value="C:endopeptidase Clp complex"/>
    <property type="evidence" value="ECO:0007669"/>
    <property type="project" value="TreeGrafter"/>
</dbReference>
<comment type="function">
    <text evidence="5">Clp cleaves peptides in various proteins in a process that requires ATP hydrolysis. Clp may be responsible for a fairly general and central housekeeping function rather than for the degradation of specific substrates.</text>
</comment>
<reference evidence="12" key="1">
    <citation type="submission" date="2022-11" db="UniProtKB">
        <authorList>
            <consortium name="WormBaseParasite"/>
        </authorList>
    </citation>
    <scope>IDENTIFICATION</scope>
</reference>
<dbReference type="SUPFAM" id="SSF52096">
    <property type="entry name" value="ClpP/crotonase"/>
    <property type="match status" value="1"/>
</dbReference>
<evidence type="ECO:0000313" key="11">
    <source>
        <dbReference type="Proteomes" id="UP000887574"/>
    </source>
</evidence>
<keyword evidence="3 9" id="KW-0378">Hydrolase</keyword>
<dbReference type="InterPro" id="IPR023562">
    <property type="entry name" value="ClpP/TepA"/>
</dbReference>
<organism evidence="11 12">
    <name type="scientific">Ditylenchus dipsaci</name>
    <dbReference type="NCBI Taxonomy" id="166011"/>
    <lineage>
        <taxon>Eukaryota</taxon>
        <taxon>Metazoa</taxon>
        <taxon>Ecdysozoa</taxon>
        <taxon>Nematoda</taxon>
        <taxon>Chromadorea</taxon>
        <taxon>Rhabditida</taxon>
        <taxon>Tylenchina</taxon>
        <taxon>Tylenchomorpha</taxon>
        <taxon>Sphaerularioidea</taxon>
        <taxon>Anguinidae</taxon>
        <taxon>Anguininae</taxon>
        <taxon>Ditylenchus</taxon>
    </lineage>
</organism>